<feature type="domain" description="NAD-dependent epimerase/dehydratase" evidence="2">
    <location>
        <begin position="11"/>
        <end position="229"/>
    </location>
</feature>
<evidence type="ECO:0000313" key="4">
    <source>
        <dbReference type="EMBL" id="RRJ91980.1"/>
    </source>
</evidence>
<dbReference type="AlphaFoldDB" id="A0A3P3WAD8"/>
<reference evidence="4 5" key="1">
    <citation type="submission" date="2018-11" db="EMBL/GenBank/DDBJ databases">
        <title>Flavobacterium sp. nov., YIM 102701-2 draft genome.</title>
        <authorList>
            <person name="Li G."/>
            <person name="Jiang Y."/>
        </authorList>
    </citation>
    <scope>NUCLEOTIDE SEQUENCE [LARGE SCALE GENOMIC DNA]</scope>
    <source>
        <strain evidence="4 5">YIM 102701-2</strain>
    </source>
</reference>
<dbReference type="PANTHER" id="PTHR11092">
    <property type="entry name" value="SUGAR NUCLEOTIDE EPIMERASE RELATED"/>
    <property type="match status" value="1"/>
</dbReference>
<dbReference type="InterPro" id="IPR013549">
    <property type="entry name" value="DUF1731"/>
</dbReference>
<protein>
    <submittedName>
        <fullName evidence="4">TIGR01777 family protein</fullName>
    </submittedName>
</protein>
<organism evidence="4 5">
    <name type="scientific">Paenimyroides tangerinum</name>
    <dbReference type="NCBI Taxonomy" id="2488728"/>
    <lineage>
        <taxon>Bacteria</taxon>
        <taxon>Pseudomonadati</taxon>
        <taxon>Bacteroidota</taxon>
        <taxon>Flavobacteriia</taxon>
        <taxon>Flavobacteriales</taxon>
        <taxon>Flavobacteriaceae</taxon>
        <taxon>Paenimyroides</taxon>
    </lineage>
</organism>
<sequence>MDHKSETFMKVLVTGATGFIGSALCEHLLNNGVEIHYLTTSRAKIESTVNYKGFYWNPEKLEVDANCIAGVDYIVNLSGRSIGCRWNSKNKKEILESRINSSKALYKLLETNNHSVKKVISASAVGIYKNDVRKLQSEAETNFNSDFLGTVCKQWEAENEKFKSLGIETLIVRFGLVLSDKEGALPKFTKAIKNYVGSTFGTGDQWYSWIHIKDLIRIVEFGIRNDVNGVVNAVSPYPKTQKDFLATLCRTLDRKIILPAVPNGVLKMFLGEMHHLLTDSQKISANKLLNLGFEFKYPLLKDALRNFYNENQNV</sequence>
<evidence type="ECO:0000259" key="3">
    <source>
        <dbReference type="Pfam" id="PF08338"/>
    </source>
</evidence>
<dbReference type="InterPro" id="IPR010099">
    <property type="entry name" value="SDR39U1"/>
</dbReference>
<dbReference type="InterPro" id="IPR001509">
    <property type="entry name" value="Epimerase_deHydtase"/>
</dbReference>
<evidence type="ECO:0000313" key="5">
    <source>
        <dbReference type="Proteomes" id="UP000275719"/>
    </source>
</evidence>
<evidence type="ECO:0000259" key="2">
    <source>
        <dbReference type="Pfam" id="PF01370"/>
    </source>
</evidence>
<comment type="caution">
    <text evidence="4">The sequence shown here is derived from an EMBL/GenBank/DDBJ whole genome shotgun (WGS) entry which is preliminary data.</text>
</comment>
<dbReference type="SUPFAM" id="SSF51735">
    <property type="entry name" value="NAD(P)-binding Rossmann-fold domains"/>
    <property type="match status" value="1"/>
</dbReference>
<evidence type="ECO:0000256" key="1">
    <source>
        <dbReference type="ARBA" id="ARBA00009353"/>
    </source>
</evidence>
<dbReference type="Pfam" id="PF01370">
    <property type="entry name" value="Epimerase"/>
    <property type="match status" value="1"/>
</dbReference>
<dbReference type="EMBL" id="RQVQ01000007">
    <property type="protein sequence ID" value="RRJ91980.1"/>
    <property type="molecule type" value="Genomic_DNA"/>
</dbReference>
<keyword evidence="5" id="KW-1185">Reference proteome</keyword>
<dbReference type="RefSeq" id="WP_125017727.1">
    <property type="nucleotide sequence ID" value="NZ_RQVQ01000007.1"/>
</dbReference>
<gene>
    <name evidence="4" type="ORF">EG240_04135</name>
</gene>
<accession>A0A3P3WAD8</accession>
<dbReference type="Proteomes" id="UP000275719">
    <property type="component" value="Unassembled WGS sequence"/>
</dbReference>
<dbReference type="Pfam" id="PF08338">
    <property type="entry name" value="DUF1731"/>
    <property type="match status" value="1"/>
</dbReference>
<proteinExistence type="inferred from homology"/>
<name>A0A3P3WAD8_9FLAO</name>
<dbReference type="NCBIfam" id="TIGR01777">
    <property type="entry name" value="yfcH"/>
    <property type="match status" value="1"/>
</dbReference>
<feature type="domain" description="DUF1731" evidence="3">
    <location>
        <begin position="261"/>
        <end position="306"/>
    </location>
</feature>
<dbReference type="PANTHER" id="PTHR11092:SF0">
    <property type="entry name" value="EPIMERASE FAMILY PROTEIN SDR39U1"/>
    <property type="match status" value="1"/>
</dbReference>
<dbReference type="Gene3D" id="3.40.50.720">
    <property type="entry name" value="NAD(P)-binding Rossmann-like Domain"/>
    <property type="match status" value="1"/>
</dbReference>
<dbReference type="OrthoDB" id="9801773at2"/>
<comment type="similarity">
    <text evidence="1">Belongs to the NAD(P)-dependent epimerase/dehydratase family. SDR39U1 subfamily.</text>
</comment>
<dbReference type="InterPro" id="IPR036291">
    <property type="entry name" value="NAD(P)-bd_dom_sf"/>
</dbReference>